<accession>A0ABS1DG63</accession>
<evidence type="ECO:0000313" key="2">
    <source>
        <dbReference type="Proteomes" id="UP001296873"/>
    </source>
</evidence>
<proteinExistence type="predicted"/>
<evidence type="ECO:0000313" key="1">
    <source>
        <dbReference type="EMBL" id="MBK1669253.1"/>
    </source>
</evidence>
<protein>
    <submittedName>
        <fullName evidence="1">Uncharacterized protein</fullName>
    </submittedName>
</protein>
<comment type="caution">
    <text evidence="1">The sequence shown here is derived from an EMBL/GenBank/DDBJ whole genome shotgun (WGS) entry which is preliminary data.</text>
</comment>
<reference evidence="1 2" key="1">
    <citation type="journal article" date="2020" name="Microorganisms">
        <title>Osmotic Adaptation and Compatible Solute Biosynthesis of Phototrophic Bacteria as Revealed from Genome Analyses.</title>
        <authorList>
            <person name="Imhoff J.F."/>
            <person name="Rahn T."/>
            <person name="Kunzel S."/>
            <person name="Keller A."/>
            <person name="Neulinger S.C."/>
        </authorList>
    </citation>
    <scope>NUCLEOTIDE SEQUENCE [LARGE SCALE GENOMIC DNA]</scope>
    <source>
        <strain evidence="1 2">DSM 9895</strain>
    </source>
</reference>
<dbReference type="Proteomes" id="UP001296873">
    <property type="component" value="Unassembled WGS sequence"/>
</dbReference>
<gene>
    <name evidence="1" type="ORF">CKO28_14545</name>
</gene>
<sequence length="71" mass="8115">MTEPPQKGDVYRDTTGWRRKWVVMGGKADSQGYYHVRLIEPHTADQKTLALSVLRDRLRFVSEPRGGSKNA</sequence>
<keyword evidence="2" id="KW-1185">Reference proteome</keyword>
<organism evidence="1 2">
    <name type="scientific">Rhodovibrio sodomensis</name>
    <dbReference type="NCBI Taxonomy" id="1088"/>
    <lineage>
        <taxon>Bacteria</taxon>
        <taxon>Pseudomonadati</taxon>
        <taxon>Pseudomonadota</taxon>
        <taxon>Alphaproteobacteria</taxon>
        <taxon>Rhodospirillales</taxon>
        <taxon>Rhodovibrionaceae</taxon>
        <taxon>Rhodovibrio</taxon>
    </lineage>
</organism>
<dbReference type="RefSeq" id="WP_200341582.1">
    <property type="nucleotide sequence ID" value="NZ_NRRL01000043.1"/>
</dbReference>
<name>A0ABS1DG63_9PROT</name>
<dbReference type="EMBL" id="NRRL01000043">
    <property type="protein sequence ID" value="MBK1669253.1"/>
    <property type="molecule type" value="Genomic_DNA"/>
</dbReference>